<protein>
    <recommendedName>
        <fullName evidence="6">O-succinylhomoserine sulfhydrylase</fullName>
    </recommendedName>
</protein>
<dbReference type="PANTHER" id="PTHR11808:SF80">
    <property type="entry name" value="CYSTATHIONINE GAMMA-LYASE"/>
    <property type="match status" value="1"/>
</dbReference>
<evidence type="ECO:0000256" key="2">
    <source>
        <dbReference type="ARBA" id="ARBA00022898"/>
    </source>
</evidence>
<evidence type="ECO:0000256" key="4">
    <source>
        <dbReference type="SAM" id="Phobius"/>
    </source>
</evidence>
<comment type="cofactor">
    <cofactor evidence="1">
        <name>pyridoxal 5'-phosphate</name>
        <dbReference type="ChEBI" id="CHEBI:597326"/>
    </cofactor>
</comment>
<accession>A0A382D1B4</accession>
<name>A0A382D1B4_9ZZZZ</name>
<dbReference type="InterPro" id="IPR015421">
    <property type="entry name" value="PyrdxlP-dep_Trfase_major"/>
</dbReference>
<sequence>MTERDSQRDRQTLAVRAGQDRTPEGEHSDPIFATSSFVFKDAAQAAARFSESEPGNVYSRFTNPTVRAFENRLAALESASWGIATASGMSAILLLGLALLRSGDHVVSSAQVFGSTVSLFTKILPRFGIEVDFVPVSDTRAWKSALSKKTRLLFLETPSNPLCEIGDIRALAELAHNADSLLVVDNVYCTPALQRPLEMGADVVVHSATKYLDGQGRCVGGALVTNSEKIYESFFHALRTAGPSMSPFNAWVFHKGLETLPLRMRAHSENAAALAEWLSGHAGVKRVYYPGLATHPGHQLAKAQQEGFGG</sequence>
<dbReference type="GO" id="GO:0005737">
    <property type="term" value="C:cytoplasm"/>
    <property type="evidence" value="ECO:0007669"/>
    <property type="project" value="TreeGrafter"/>
</dbReference>
<feature type="transmembrane region" description="Helical" evidence="4">
    <location>
        <begin position="79"/>
        <end position="100"/>
    </location>
</feature>
<dbReference type="InterPro" id="IPR054542">
    <property type="entry name" value="Cys_met_metab_PP"/>
</dbReference>
<feature type="compositionally biased region" description="Basic and acidic residues" evidence="3">
    <location>
        <begin position="18"/>
        <end position="28"/>
    </location>
</feature>
<dbReference type="GO" id="GO:0019346">
    <property type="term" value="P:transsulfuration"/>
    <property type="evidence" value="ECO:0007669"/>
    <property type="project" value="InterPro"/>
</dbReference>
<evidence type="ECO:0000313" key="5">
    <source>
        <dbReference type="EMBL" id="SVB31363.1"/>
    </source>
</evidence>
<dbReference type="EMBL" id="UINC01036818">
    <property type="protein sequence ID" value="SVB31363.1"/>
    <property type="molecule type" value="Genomic_DNA"/>
</dbReference>
<dbReference type="GO" id="GO:0030170">
    <property type="term" value="F:pyridoxal phosphate binding"/>
    <property type="evidence" value="ECO:0007669"/>
    <property type="project" value="InterPro"/>
</dbReference>
<keyword evidence="2" id="KW-0663">Pyridoxal phosphate</keyword>
<keyword evidence="4" id="KW-0812">Transmembrane</keyword>
<dbReference type="Pfam" id="PF01053">
    <property type="entry name" value="Cys_Met_Meta_PP"/>
    <property type="match status" value="1"/>
</dbReference>
<gene>
    <name evidence="5" type="ORF">METZ01_LOCUS184217</name>
</gene>
<evidence type="ECO:0000256" key="1">
    <source>
        <dbReference type="ARBA" id="ARBA00001933"/>
    </source>
</evidence>
<dbReference type="InterPro" id="IPR015424">
    <property type="entry name" value="PyrdxlP-dep_Trfase"/>
</dbReference>
<reference evidence="5" key="1">
    <citation type="submission" date="2018-05" db="EMBL/GenBank/DDBJ databases">
        <authorList>
            <person name="Lanie J.A."/>
            <person name="Ng W.-L."/>
            <person name="Kazmierczak K.M."/>
            <person name="Andrzejewski T.M."/>
            <person name="Davidsen T.M."/>
            <person name="Wayne K.J."/>
            <person name="Tettelin H."/>
            <person name="Glass J.I."/>
            <person name="Rusch D."/>
            <person name="Podicherti R."/>
            <person name="Tsui H.-C.T."/>
            <person name="Winkler M.E."/>
        </authorList>
    </citation>
    <scope>NUCLEOTIDE SEQUENCE</scope>
</reference>
<dbReference type="Gene3D" id="3.90.1150.10">
    <property type="entry name" value="Aspartate Aminotransferase, domain 1"/>
    <property type="match status" value="1"/>
</dbReference>
<dbReference type="SUPFAM" id="SSF53383">
    <property type="entry name" value="PLP-dependent transferases"/>
    <property type="match status" value="1"/>
</dbReference>
<feature type="non-terminal residue" evidence="5">
    <location>
        <position position="310"/>
    </location>
</feature>
<dbReference type="AlphaFoldDB" id="A0A382D1B4"/>
<proteinExistence type="predicted"/>
<dbReference type="Gene3D" id="3.40.640.10">
    <property type="entry name" value="Type I PLP-dependent aspartate aminotransferase-like (Major domain)"/>
    <property type="match status" value="1"/>
</dbReference>
<keyword evidence="4" id="KW-0472">Membrane</keyword>
<feature type="region of interest" description="Disordered" evidence="3">
    <location>
        <begin position="1"/>
        <end position="28"/>
    </location>
</feature>
<organism evidence="5">
    <name type="scientific">marine metagenome</name>
    <dbReference type="NCBI Taxonomy" id="408172"/>
    <lineage>
        <taxon>unclassified sequences</taxon>
        <taxon>metagenomes</taxon>
        <taxon>ecological metagenomes</taxon>
    </lineage>
</organism>
<evidence type="ECO:0000256" key="3">
    <source>
        <dbReference type="SAM" id="MobiDB-lite"/>
    </source>
</evidence>
<dbReference type="InterPro" id="IPR000277">
    <property type="entry name" value="Cys/Met-Metab_PyrdxlP-dep_enz"/>
</dbReference>
<dbReference type="PROSITE" id="PS00868">
    <property type="entry name" value="CYS_MET_METAB_PP"/>
    <property type="match status" value="1"/>
</dbReference>
<keyword evidence="4" id="KW-1133">Transmembrane helix</keyword>
<dbReference type="InterPro" id="IPR015422">
    <property type="entry name" value="PyrdxlP-dep_Trfase_small"/>
</dbReference>
<evidence type="ECO:0008006" key="6">
    <source>
        <dbReference type="Google" id="ProtNLM"/>
    </source>
</evidence>
<feature type="compositionally biased region" description="Basic and acidic residues" evidence="3">
    <location>
        <begin position="1"/>
        <end position="11"/>
    </location>
</feature>
<dbReference type="FunFam" id="3.40.640.10:FF:000046">
    <property type="entry name" value="Cystathionine gamma-lyase"/>
    <property type="match status" value="1"/>
</dbReference>
<dbReference type="GO" id="GO:0016846">
    <property type="term" value="F:carbon-sulfur lyase activity"/>
    <property type="evidence" value="ECO:0007669"/>
    <property type="project" value="TreeGrafter"/>
</dbReference>
<dbReference type="PANTHER" id="PTHR11808">
    <property type="entry name" value="TRANS-SULFURATION ENZYME FAMILY MEMBER"/>
    <property type="match status" value="1"/>
</dbReference>